<feature type="region of interest" description="Disordered" evidence="5">
    <location>
        <begin position="582"/>
        <end position="624"/>
    </location>
</feature>
<dbReference type="Pfam" id="PF03464">
    <property type="entry name" value="eRF1_2"/>
    <property type="match status" value="1"/>
</dbReference>
<keyword evidence="8" id="KW-1185">Reference proteome</keyword>
<dbReference type="FunFam" id="3.30.960.10:FF:000001">
    <property type="entry name" value="Eukaryotic peptide chain release factor subunit 1"/>
    <property type="match status" value="1"/>
</dbReference>
<dbReference type="GO" id="GO:0004664">
    <property type="term" value="F:prephenate dehydratase activity"/>
    <property type="evidence" value="ECO:0007669"/>
    <property type="project" value="InterPro"/>
</dbReference>
<dbReference type="FunFam" id="3.30.420.60:FF:000001">
    <property type="entry name" value="Eukaryotic peptide chain release factor subunit 1"/>
    <property type="match status" value="1"/>
</dbReference>
<dbReference type="Pfam" id="PF03463">
    <property type="entry name" value="eRF1_1"/>
    <property type="match status" value="1"/>
</dbReference>
<evidence type="ECO:0000256" key="2">
    <source>
        <dbReference type="ARBA" id="ARBA00005326"/>
    </source>
</evidence>
<protein>
    <submittedName>
        <fullName evidence="7">Eukaryotic peptide chain release factor subunit 1</fullName>
    </submittedName>
</protein>
<dbReference type="Gene3D" id="3.30.1330.30">
    <property type="match status" value="1"/>
</dbReference>
<evidence type="ECO:0000256" key="4">
    <source>
        <dbReference type="ARBA" id="ARBA00022917"/>
    </source>
</evidence>
<dbReference type="InterPro" id="IPR005140">
    <property type="entry name" value="eRF1_Pelota-like_N"/>
</dbReference>
<dbReference type="GO" id="GO:0009094">
    <property type="term" value="P:L-phenylalanine biosynthetic process"/>
    <property type="evidence" value="ECO:0007669"/>
    <property type="project" value="InterPro"/>
</dbReference>
<evidence type="ECO:0000256" key="3">
    <source>
        <dbReference type="ARBA" id="ARBA00022490"/>
    </source>
</evidence>
<feature type="domain" description="Prephenate dehydratase" evidence="6">
    <location>
        <begin position="479"/>
        <end position="719"/>
    </location>
</feature>
<dbReference type="Pfam" id="PF03465">
    <property type="entry name" value="eRF1_3"/>
    <property type="match status" value="1"/>
</dbReference>
<dbReference type="InterPro" id="IPR005142">
    <property type="entry name" value="eRF1_3"/>
</dbReference>
<dbReference type="SUPFAM" id="SSF55315">
    <property type="entry name" value="L30e-like"/>
    <property type="match status" value="1"/>
</dbReference>
<dbReference type="InterPro" id="IPR045865">
    <property type="entry name" value="ACT-like_dom_sf"/>
</dbReference>
<dbReference type="SUPFAM" id="SSF53137">
    <property type="entry name" value="Translational machinery components"/>
    <property type="match status" value="1"/>
</dbReference>
<accession>A0A2P8A828</accession>
<dbReference type="InterPro" id="IPR029064">
    <property type="entry name" value="Ribosomal_eL30-like_sf"/>
</dbReference>
<comment type="similarity">
    <text evidence="2">Belongs to the eukaryotic release factor 1 family.</text>
</comment>
<dbReference type="PANTHER" id="PTHR10113">
    <property type="entry name" value="PEPTIDE CHAIN RELEASE FACTOR SUBUNIT 1"/>
    <property type="match status" value="1"/>
</dbReference>
<dbReference type="OrthoDB" id="10254527at2759"/>
<dbReference type="Pfam" id="PF00800">
    <property type="entry name" value="PDT"/>
    <property type="match status" value="2"/>
</dbReference>
<dbReference type="GO" id="GO:0018444">
    <property type="term" value="C:translation release factor complex"/>
    <property type="evidence" value="ECO:0007669"/>
    <property type="project" value="UniProtKB-ARBA"/>
</dbReference>
<dbReference type="PROSITE" id="PS51171">
    <property type="entry name" value="PREPHENATE_DEHYDR_3"/>
    <property type="match status" value="1"/>
</dbReference>
<dbReference type="InterPro" id="IPR042226">
    <property type="entry name" value="eFR1_2_sf"/>
</dbReference>
<sequence length="864" mass="93305">MSAQPPAGEAEKNIEIWKIKKLIKRLEQARGNGTSMISLIIPPKDQISRVSKMLAEEFGTASNIKSRVNRQSVLSAITSTQQRLKLYSKVPPNGLVVYCGEIITQEGKERKINIDFEPFKPINTSLYLCDNKFHTEALSELLESDQSFGFIIMDGNGALFGTLSGNTRDIKQKFSVDLPKKHGRGGQSALRFARLREEKRHNYVRKVSEVAVQNFITNDKVNVAGLILAGSADFKNDLNGSDMFDQRLSAKVIKIVDVSYGGENGFNQAIELSSETLGNVKFIQEKKLINKYFAEISQDSGLVCYGIEDTLKALELGACETLIVFENLEVTRWTLKSAAGTEVILHTTKLQESDRSIFMDKDTGQEMEVVDQMSFLEWLAEKYRDFGATLEFVSDRSSEGNQFVKGFGGIGAILRYKVNFEQVHGEVQMIEKPSSPPTEETGAPRLLQEEATPVPATVHVAVQAVAADEIANELTAENETATLGDSIAMIANQPEEATLQHFPTPAHTLDPSPSISSVFTSVQSSTTKYGVVPFENSSNGAVLPTLDLFATLPTTNPNVTIIGEEFVSVKHCLLGRLVARPSPSPSKPVKLSTSGIHDGRVTTTEGSDPAVCSPPLSSSATPPAPDLSGLKVLHTHPQAWGQITHFLASLPPGLEKLDSSSTSAAAAKVAKLAAGSADGTTSEAAIASRLAGEVYGLDVLREGINDRAGNVTRFFVLGRRDDVTDGSGSGTASGERQLGGKGGARKTRTKTLLHFRVPSHENPGALADALAVFKKWGLSLTSFYTRPEPEVADATEGRDGEAGQGKEGAVEEAGEEGQDGNRWRYIFFVEFASKVGQEEAVAAALEELRGVSRGLAVVGRWGSR</sequence>
<dbReference type="Gene3D" id="3.30.960.10">
    <property type="entry name" value="eRF1 domain 1"/>
    <property type="match status" value="1"/>
</dbReference>
<dbReference type="AlphaFoldDB" id="A0A2P8A828"/>
<keyword evidence="3" id="KW-0963">Cytoplasm</keyword>
<reference evidence="7 8" key="1">
    <citation type="submission" date="2017-05" db="EMBL/GenBank/DDBJ databases">
        <title>Draft genome sequence of Elsinoe australis.</title>
        <authorList>
            <person name="Cheng Q."/>
        </authorList>
    </citation>
    <scope>NUCLEOTIDE SEQUENCE [LARGE SCALE GENOMIC DNA]</scope>
    <source>
        <strain evidence="7 8">NL1</strain>
    </source>
</reference>
<feature type="compositionally biased region" description="Gly residues" evidence="5">
    <location>
        <begin position="727"/>
        <end position="742"/>
    </location>
</feature>
<dbReference type="SUPFAM" id="SSF55481">
    <property type="entry name" value="N-terminal domain of eukaryotic peptide chain release factor subunit 1, ERF1"/>
    <property type="match status" value="1"/>
</dbReference>
<dbReference type="STRING" id="40998.A0A2P8A828"/>
<dbReference type="Gene3D" id="3.40.190.10">
    <property type="entry name" value="Periplasmic binding protein-like II"/>
    <property type="match status" value="2"/>
</dbReference>
<dbReference type="SMART" id="SM01194">
    <property type="entry name" value="eRF1_1"/>
    <property type="match status" value="1"/>
</dbReference>
<comment type="subcellular location">
    <subcellularLocation>
        <location evidence="1">Cytoplasm</location>
    </subcellularLocation>
</comment>
<evidence type="ECO:0000256" key="1">
    <source>
        <dbReference type="ARBA" id="ARBA00004496"/>
    </source>
</evidence>
<evidence type="ECO:0000259" key="6">
    <source>
        <dbReference type="PROSITE" id="PS51171"/>
    </source>
</evidence>
<evidence type="ECO:0000256" key="5">
    <source>
        <dbReference type="SAM" id="MobiDB-lite"/>
    </source>
</evidence>
<comment type="caution">
    <text evidence="7">The sequence shown here is derived from an EMBL/GenBank/DDBJ whole genome shotgun (WGS) entry which is preliminary data.</text>
</comment>
<proteinExistence type="inferred from homology"/>
<dbReference type="NCBIfam" id="TIGR03676">
    <property type="entry name" value="aRF1_eRF1"/>
    <property type="match status" value="1"/>
</dbReference>
<dbReference type="InterPro" id="IPR024049">
    <property type="entry name" value="eRF1_1_sf"/>
</dbReference>
<organism evidence="7 8">
    <name type="scientific">Elsinoe australis</name>
    <dbReference type="NCBI Taxonomy" id="40998"/>
    <lineage>
        <taxon>Eukaryota</taxon>
        <taxon>Fungi</taxon>
        <taxon>Dikarya</taxon>
        <taxon>Ascomycota</taxon>
        <taxon>Pezizomycotina</taxon>
        <taxon>Dothideomycetes</taxon>
        <taxon>Dothideomycetidae</taxon>
        <taxon>Myriangiales</taxon>
        <taxon>Elsinoaceae</taxon>
        <taxon>Elsinoe</taxon>
    </lineage>
</organism>
<dbReference type="InterPro" id="IPR004403">
    <property type="entry name" value="Peptide_chain-rel_eRF1/aRF1"/>
</dbReference>
<evidence type="ECO:0000313" key="8">
    <source>
        <dbReference type="Proteomes" id="UP000243723"/>
    </source>
</evidence>
<dbReference type="SUPFAM" id="SSF53850">
    <property type="entry name" value="Periplasmic binding protein-like II"/>
    <property type="match status" value="2"/>
</dbReference>
<gene>
    <name evidence="7" type="ORF">B9Z65_6238</name>
</gene>
<dbReference type="GO" id="GO:0003747">
    <property type="term" value="F:translation release factor activity"/>
    <property type="evidence" value="ECO:0007669"/>
    <property type="project" value="InterPro"/>
</dbReference>
<dbReference type="EMBL" id="NHZQ01000060">
    <property type="protein sequence ID" value="PSK56614.1"/>
    <property type="molecule type" value="Genomic_DNA"/>
</dbReference>
<evidence type="ECO:0000313" key="7">
    <source>
        <dbReference type="EMBL" id="PSK56614.1"/>
    </source>
</evidence>
<dbReference type="SUPFAM" id="SSF55021">
    <property type="entry name" value="ACT-like"/>
    <property type="match status" value="1"/>
</dbReference>
<dbReference type="Gene3D" id="3.30.420.60">
    <property type="entry name" value="eRF1 domain 2"/>
    <property type="match status" value="1"/>
</dbReference>
<dbReference type="FunFam" id="3.30.1330.30:FF:000006">
    <property type="entry name" value="Peptide chain release factor subunit 1"/>
    <property type="match status" value="1"/>
</dbReference>
<keyword evidence="4" id="KW-0648">Protein biosynthesis</keyword>
<dbReference type="Proteomes" id="UP000243723">
    <property type="component" value="Unassembled WGS sequence"/>
</dbReference>
<dbReference type="InterPro" id="IPR005141">
    <property type="entry name" value="eRF1_2"/>
</dbReference>
<feature type="region of interest" description="Disordered" evidence="5">
    <location>
        <begin position="789"/>
        <end position="817"/>
    </location>
</feature>
<name>A0A2P8A828_9PEZI</name>
<dbReference type="Gene3D" id="3.30.70.260">
    <property type="match status" value="1"/>
</dbReference>
<dbReference type="InterPro" id="IPR001086">
    <property type="entry name" value="Preph_deHydtase"/>
</dbReference>
<feature type="region of interest" description="Disordered" evidence="5">
    <location>
        <begin position="724"/>
        <end position="746"/>
    </location>
</feature>